<reference evidence="2" key="1">
    <citation type="submission" date="2019-01" db="EMBL/GenBank/DDBJ databases">
        <title>Genomic analysis of Salicibibacter sp. NKC3-5.</title>
        <authorList>
            <person name="Oh Y.J."/>
        </authorList>
    </citation>
    <scope>NUCLEOTIDE SEQUENCE [LARGE SCALE GENOMIC DNA]</scope>
    <source>
        <strain evidence="2">NKC3-5</strain>
    </source>
</reference>
<gene>
    <name evidence="1" type="ORF">EPH95_03575</name>
</gene>
<keyword evidence="2" id="KW-1185">Reference proteome</keyword>
<organism evidence="1 2">
    <name type="scientific">Salicibibacter halophilus</name>
    <dbReference type="NCBI Taxonomy" id="2502791"/>
    <lineage>
        <taxon>Bacteria</taxon>
        <taxon>Bacillati</taxon>
        <taxon>Bacillota</taxon>
        <taxon>Bacilli</taxon>
        <taxon>Bacillales</taxon>
        <taxon>Bacillaceae</taxon>
        <taxon>Salicibibacter</taxon>
    </lineage>
</organism>
<dbReference type="EMBL" id="CP035485">
    <property type="protein sequence ID" value="QDI90370.1"/>
    <property type="molecule type" value="Genomic_DNA"/>
</dbReference>
<evidence type="ECO:0000313" key="1">
    <source>
        <dbReference type="EMBL" id="QDI90370.1"/>
    </source>
</evidence>
<dbReference type="InterPro" id="IPR019270">
    <property type="entry name" value="DUF2283"/>
</dbReference>
<evidence type="ECO:0000313" key="2">
    <source>
        <dbReference type="Proteomes" id="UP000319756"/>
    </source>
</evidence>
<accession>A0A514LEU7</accession>
<name>A0A514LEU7_9BACI</name>
<dbReference type="AlphaFoldDB" id="A0A514LEU7"/>
<dbReference type="KEGG" id="sale:EPH95_03575"/>
<dbReference type="RefSeq" id="WP_142087416.1">
    <property type="nucleotide sequence ID" value="NZ_CP035485.1"/>
</dbReference>
<dbReference type="Proteomes" id="UP000319756">
    <property type="component" value="Chromosome"/>
</dbReference>
<proteinExistence type="predicted"/>
<dbReference type="Pfam" id="PF10049">
    <property type="entry name" value="DUF2283"/>
    <property type="match status" value="1"/>
</dbReference>
<sequence length="88" mass="10153">MIAEAQPIDNVLFQYDRDHDVLHITIGRPMISYAEEPSPGIYIRYAEEDDTLTGIVIMDYKKRPHTSIQNMLPISINFDDIDKKIDST</sequence>
<protein>
    <submittedName>
        <fullName evidence="1">DUF2283 domain-containing protein</fullName>
    </submittedName>
</protein>
<dbReference type="OrthoDB" id="2971983at2"/>